<dbReference type="GO" id="GO:0003697">
    <property type="term" value="F:single-stranded DNA binding"/>
    <property type="evidence" value="ECO:0007669"/>
    <property type="project" value="TreeGrafter"/>
</dbReference>
<evidence type="ECO:0000313" key="13">
    <source>
        <dbReference type="Proteomes" id="UP001373714"/>
    </source>
</evidence>
<feature type="site" description="Interaction with DNA" evidence="11">
    <location>
        <position position="76"/>
    </location>
</feature>
<dbReference type="SUPFAM" id="SSF56024">
    <property type="entry name" value="Phospholipase D/nuclease"/>
    <property type="match status" value="1"/>
</dbReference>
<evidence type="ECO:0000313" key="12">
    <source>
        <dbReference type="EMBL" id="KAK6352314.1"/>
    </source>
</evidence>
<keyword evidence="13" id="KW-1185">Reference proteome</keyword>
<evidence type="ECO:0000256" key="7">
    <source>
        <dbReference type="ARBA" id="ARBA00023204"/>
    </source>
</evidence>
<keyword evidence="4" id="KW-0227">DNA damage</keyword>
<evidence type="ECO:0000256" key="3">
    <source>
        <dbReference type="ARBA" id="ARBA00022722"/>
    </source>
</evidence>
<accession>A0AAV9V0P5</accession>
<dbReference type="PANTHER" id="PTHR12415">
    <property type="entry name" value="TYROSYL-DNA PHOSPHODIESTERASE 1"/>
    <property type="match status" value="1"/>
</dbReference>
<feature type="binding site" evidence="10">
    <location>
        <position position="30"/>
    </location>
    <ligand>
        <name>substrate</name>
    </ligand>
</feature>
<reference evidence="12 13" key="1">
    <citation type="submission" date="2019-10" db="EMBL/GenBank/DDBJ databases">
        <authorList>
            <person name="Palmer J.M."/>
        </authorList>
    </citation>
    <scope>NUCLEOTIDE SEQUENCE [LARGE SCALE GENOMIC DNA]</scope>
    <source>
        <strain evidence="12 13">TWF730</strain>
    </source>
</reference>
<dbReference type="GO" id="GO:0004527">
    <property type="term" value="F:exonuclease activity"/>
    <property type="evidence" value="ECO:0007669"/>
    <property type="project" value="UniProtKB-KW"/>
</dbReference>
<evidence type="ECO:0000256" key="2">
    <source>
        <dbReference type="ARBA" id="ARBA00010205"/>
    </source>
</evidence>
<evidence type="ECO:0000256" key="5">
    <source>
        <dbReference type="ARBA" id="ARBA00022801"/>
    </source>
</evidence>
<comment type="similarity">
    <text evidence="2">Belongs to the tyrosyl-DNA phosphodiesterase family.</text>
</comment>
<dbReference type="Proteomes" id="UP001373714">
    <property type="component" value="Unassembled WGS sequence"/>
</dbReference>
<organism evidence="12 13">
    <name type="scientific">Orbilia blumenaviensis</name>
    <dbReference type="NCBI Taxonomy" id="1796055"/>
    <lineage>
        <taxon>Eukaryota</taxon>
        <taxon>Fungi</taxon>
        <taxon>Dikarya</taxon>
        <taxon>Ascomycota</taxon>
        <taxon>Pezizomycotina</taxon>
        <taxon>Orbiliomycetes</taxon>
        <taxon>Orbiliales</taxon>
        <taxon>Orbiliaceae</taxon>
        <taxon>Orbilia</taxon>
    </lineage>
</organism>
<dbReference type="PANTHER" id="PTHR12415:SF0">
    <property type="entry name" value="TYROSYL-DNA PHOSPHODIESTERASE 1"/>
    <property type="match status" value="1"/>
</dbReference>
<keyword evidence="6" id="KW-0269">Exonuclease</keyword>
<evidence type="ECO:0000256" key="6">
    <source>
        <dbReference type="ARBA" id="ARBA00022839"/>
    </source>
</evidence>
<evidence type="ECO:0000256" key="8">
    <source>
        <dbReference type="ARBA" id="ARBA00023242"/>
    </source>
</evidence>
<evidence type="ECO:0000256" key="1">
    <source>
        <dbReference type="ARBA" id="ARBA00004123"/>
    </source>
</evidence>
<comment type="subcellular location">
    <subcellularLocation>
        <location evidence="1">Nucleus</location>
    </subcellularLocation>
</comment>
<dbReference type="Pfam" id="PF06087">
    <property type="entry name" value="Tyr-DNA_phospho"/>
    <property type="match status" value="1"/>
</dbReference>
<evidence type="ECO:0000256" key="11">
    <source>
        <dbReference type="PIRSR" id="PIRSR610347-3"/>
    </source>
</evidence>
<dbReference type="Gene3D" id="3.30.870.10">
    <property type="entry name" value="Endonuclease Chain A"/>
    <property type="match status" value="1"/>
</dbReference>
<keyword evidence="3" id="KW-0540">Nuclease</keyword>
<evidence type="ECO:0000256" key="10">
    <source>
        <dbReference type="PIRSR" id="PIRSR610347-2"/>
    </source>
</evidence>
<gene>
    <name evidence="12" type="ORF">TWF730_009144</name>
</gene>
<dbReference type="InterPro" id="IPR010347">
    <property type="entry name" value="Tdp1"/>
</dbReference>
<sequence>MLRVWGQPPVGLSTSVSVEAERGKATPHIKTYNCFSPPRADNEGCEYTKDYDDENEIGAPTIVPMDWAMITSANLSKQAWGNPARGSGHSATSKIQSYEVGVLVHPGLWKDLLKGDTGSVTMSAVGGKDWLAGGGTRVRDTDVSESMDGKCGTIKIGIRLAYDYPLKPYTNSDEPWCKDTSYTVRDWKGITWPPKWEERLRAAMGIFPSEEEDEE</sequence>
<keyword evidence="8" id="KW-0539">Nucleus</keyword>
<dbReference type="GO" id="GO:0003690">
    <property type="term" value="F:double-stranded DNA binding"/>
    <property type="evidence" value="ECO:0007669"/>
    <property type="project" value="TreeGrafter"/>
</dbReference>
<keyword evidence="5" id="KW-0378">Hydrolase</keyword>
<protein>
    <submittedName>
        <fullName evidence="12">Uncharacterized protein</fullName>
    </submittedName>
</protein>
<dbReference type="GO" id="GO:0017005">
    <property type="term" value="F:3'-tyrosyl-DNA phosphodiesterase activity"/>
    <property type="evidence" value="ECO:0007669"/>
    <property type="project" value="TreeGrafter"/>
</dbReference>
<name>A0AAV9V0P5_9PEZI</name>
<feature type="active site" description="Proton donor/acceptor" evidence="9">
    <location>
        <position position="28"/>
    </location>
</feature>
<keyword evidence="7" id="KW-0234">DNA repair</keyword>
<comment type="caution">
    <text evidence="12">The sequence shown here is derived from an EMBL/GenBank/DDBJ whole genome shotgun (WGS) entry which is preliminary data.</text>
</comment>
<proteinExistence type="inferred from homology"/>
<dbReference type="EMBL" id="JAVHNS010000006">
    <property type="protein sequence ID" value="KAK6352314.1"/>
    <property type="molecule type" value="Genomic_DNA"/>
</dbReference>
<evidence type="ECO:0000256" key="9">
    <source>
        <dbReference type="PIRSR" id="PIRSR610347-1"/>
    </source>
</evidence>
<evidence type="ECO:0000256" key="4">
    <source>
        <dbReference type="ARBA" id="ARBA00022763"/>
    </source>
</evidence>
<dbReference type="GO" id="GO:0006281">
    <property type="term" value="P:DNA repair"/>
    <property type="evidence" value="ECO:0007669"/>
    <property type="project" value="UniProtKB-KW"/>
</dbReference>
<dbReference type="GO" id="GO:0005634">
    <property type="term" value="C:nucleus"/>
    <property type="evidence" value="ECO:0007669"/>
    <property type="project" value="UniProtKB-SubCell"/>
</dbReference>
<dbReference type="AlphaFoldDB" id="A0AAV9V0P5"/>